<accession>C6AR54</accession>
<name>C6AR54_TERTT</name>
<dbReference type="NCBIfam" id="NF033551">
    <property type="entry name" value="transpos_IS1182"/>
    <property type="match status" value="1"/>
</dbReference>
<dbReference type="Pfam" id="PF05598">
    <property type="entry name" value="DUF772"/>
    <property type="match status" value="1"/>
</dbReference>
<feature type="domain" description="Transposase InsH N-terminal" evidence="2">
    <location>
        <begin position="34"/>
        <end position="111"/>
    </location>
</feature>
<evidence type="ECO:0000313" key="5">
    <source>
        <dbReference type="Proteomes" id="UP000009080"/>
    </source>
</evidence>
<keyword evidence="1" id="KW-0175">Coiled coil</keyword>
<dbReference type="HOGENOM" id="CLU_021293_12_2_6"/>
<dbReference type="PANTHER" id="PTHR33408:SF4">
    <property type="entry name" value="TRANSPOSASE DDE DOMAIN-CONTAINING PROTEIN"/>
    <property type="match status" value="1"/>
</dbReference>
<dbReference type="InterPro" id="IPR008490">
    <property type="entry name" value="Transposase_InsH_N"/>
</dbReference>
<sequence length="500" mass="56199">MAHYKQGNDKQGEFVAVIPEEQITEGSFEATVCLIVDHVLDLSSFESDFNNDAGGASAYSPGTLLKIILSAYHRGITSSRKIEHLCRYNTVFMALSGFLTPDHSTIAAFVSKNPQRLEGIFIEIVLQCDYLGLIGGDTLALDGCKIPSNASKEWSGTKTDFTKKHQKIQRAVRRVMARHRQEDAQGVVNTPVREKEEKQIAKLKRINKKLKSALNDMVDKRGHNGKVRKTNLTDPDSANMMSGNGGALQGYVGLAATDKLNQVIVNADVTGDSEQSTLKPMIDKLLASDRLDGCQLLADAGFHSGANLDYCAEKGVNAYIADTLYRKRDARFVDHQDKKPKVRKQKYFQSSDFDYDSQAQRCWCPEGKELWLCSSGYQNKGVEYIRFEGYLNDCKNCSIQAHCLRNGVKDRGRQVSIRKDTPKNNSRAIDRMKRKMDSPEGRAIYSDRIGIVEPVFAHMKHIMGLRWFSLRSLKKVSGQWYLFCAVHNLVKIQKYGSYAR</sequence>
<evidence type="ECO:0000259" key="2">
    <source>
        <dbReference type="Pfam" id="PF05598"/>
    </source>
</evidence>
<dbReference type="Proteomes" id="UP000009080">
    <property type="component" value="Chromosome"/>
</dbReference>
<dbReference type="EMBL" id="CP001614">
    <property type="protein sequence ID" value="ACS93598.1"/>
    <property type="molecule type" value="Genomic_DNA"/>
</dbReference>
<protein>
    <submittedName>
        <fullName evidence="4">Transposase IS4 family protein</fullName>
    </submittedName>
</protein>
<dbReference type="STRING" id="377629.TERTU_4478"/>
<dbReference type="InterPro" id="IPR025668">
    <property type="entry name" value="Tnp_DDE_dom"/>
</dbReference>
<feature type="coiled-coil region" evidence="1">
    <location>
        <begin position="193"/>
        <end position="220"/>
    </location>
</feature>
<dbReference type="AlphaFoldDB" id="C6AR54"/>
<dbReference type="PANTHER" id="PTHR33408">
    <property type="entry name" value="TRANSPOSASE"/>
    <property type="match status" value="1"/>
</dbReference>
<proteinExistence type="predicted"/>
<gene>
    <name evidence="4" type="ordered locus">TERTU_4478</name>
</gene>
<dbReference type="KEGG" id="ttu:TERTU_4478"/>
<keyword evidence="5" id="KW-1185">Reference proteome</keyword>
<reference evidence="4 5" key="1">
    <citation type="journal article" date="2009" name="PLoS ONE">
        <title>The complete genome of Teredinibacter turnerae T7901: an intracellular endosymbiont of marine wood-boring bivalves (shipworms).</title>
        <authorList>
            <person name="Yang J.C."/>
            <person name="Madupu R."/>
            <person name="Durkin A.S."/>
            <person name="Ekborg N.A."/>
            <person name="Pedamallu C.S."/>
            <person name="Hostetler J.B."/>
            <person name="Radune D."/>
            <person name="Toms B.S."/>
            <person name="Henrissat B."/>
            <person name="Coutinho P.M."/>
            <person name="Schwarz S."/>
            <person name="Field L."/>
            <person name="Trindade-Silva A.E."/>
            <person name="Soares C.A.G."/>
            <person name="Elshahawi S."/>
            <person name="Hanora A."/>
            <person name="Schmidt E.W."/>
            <person name="Haygood M.G."/>
            <person name="Posfai J."/>
            <person name="Benner J."/>
            <person name="Madinger C."/>
            <person name="Nove J."/>
            <person name="Anton B."/>
            <person name="Chaudhary K."/>
            <person name="Foster J."/>
            <person name="Holman A."/>
            <person name="Kumar S."/>
            <person name="Lessard P.A."/>
            <person name="Luyten Y.A."/>
            <person name="Slatko B."/>
            <person name="Wood N."/>
            <person name="Wu B."/>
            <person name="Teplitski M."/>
            <person name="Mougous J.D."/>
            <person name="Ward N."/>
            <person name="Eisen J.A."/>
            <person name="Badger J.H."/>
            <person name="Distel D.L."/>
        </authorList>
    </citation>
    <scope>NUCLEOTIDE SEQUENCE [LARGE SCALE GENOMIC DNA]</scope>
    <source>
        <strain evidence="5">ATCC 39867 / T7901</strain>
    </source>
</reference>
<dbReference type="eggNOG" id="COG3666">
    <property type="taxonomic scope" value="Bacteria"/>
</dbReference>
<organism evidence="4 5">
    <name type="scientific">Teredinibacter turnerae (strain ATCC 39867 / T7901)</name>
    <dbReference type="NCBI Taxonomy" id="377629"/>
    <lineage>
        <taxon>Bacteria</taxon>
        <taxon>Pseudomonadati</taxon>
        <taxon>Pseudomonadota</taxon>
        <taxon>Gammaproteobacteria</taxon>
        <taxon>Cellvibrionales</taxon>
        <taxon>Cellvibrionaceae</taxon>
        <taxon>Teredinibacter</taxon>
    </lineage>
</organism>
<dbReference type="RefSeq" id="WP_015820992.1">
    <property type="nucleotide sequence ID" value="NC_012997.1"/>
</dbReference>
<feature type="domain" description="Transposase DDE" evidence="3">
    <location>
        <begin position="364"/>
        <end position="492"/>
    </location>
</feature>
<evidence type="ECO:0000259" key="3">
    <source>
        <dbReference type="Pfam" id="PF13751"/>
    </source>
</evidence>
<dbReference type="OrthoDB" id="9182628at2"/>
<dbReference type="Pfam" id="PF13751">
    <property type="entry name" value="DDE_Tnp_1_6"/>
    <property type="match status" value="1"/>
</dbReference>
<evidence type="ECO:0000256" key="1">
    <source>
        <dbReference type="SAM" id="Coils"/>
    </source>
</evidence>
<evidence type="ECO:0000313" key="4">
    <source>
        <dbReference type="EMBL" id="ACS93598.1"/>
    </source>
</evidence>
<dbReference type="InterPro" id="IPR047629">
    <property type="entry name" value="IS1182_transpos"/>
</dbReference>